<feature type="compositionally biased region" description="Acidic residues" evidence="1">
    <location>
        <begin position="161"/>
        <end position="170"/>
    </location>
</feature>
<feature type="region of interest" description="Disordered" evidence="1">
    <location>
        <begin position="1113"/>
        <end position="1143"/>
    </location>
</feature>
<feature type="region of interest" description="Disordered" evidence="1">
    <location>
        <begin position="758"/>
        <end position="930"/>
    </location>
</feature>
<gene>
    <name evidence="2" type="ORF">RHTO0S_09e01266g</name>
</gene>
<reference evidence="2" key="1">
    <citation type="journal article" date="2014" name="Genome Announc.">
        <title>Draft genome sequence of Rhodosporidium toruloides CECT1137, an oleaginous yeast of biotechnological interest.</title>
        <authorList>
            <person name="Morin N."/>
            <person name="Calcas X."/>
            <person name="Devillers H."/>
            <person name="Durrens P."/>
            <person name="Sherman D.J."/>
            <person name="Nicaud J.-M."/>
            <person name="Neuveglise C."/>
        </authorList>
    </citation>
    <scope>NUCLEOTIDE SEQUENCE</scope>
    <source>
        <strain evidence="2">CECT1137</strain>
    </source>
</reference>
<organism evidence="2">
    <name type="scientific">Rhodotorula toruloides</name>
    <name type="common">Yeast</name>
    <name type="synonym">Rhodosporidium toruloides</name>
    <dbReference type="NCBI Taxonomy" id="5286"/>
    <lineage>
        <taxon>Eukaryota</taxon>
        <taxon>Fungi</taxon>
        <taxon>Dikarya</taxon>
        <taxon>Basidiomycota</taxon>
        <taxon>Pucciniomycotina</taxon>
        <taxon>Microbotryomycetes</taxon>
        <taxon>Sporidiobolales</taxon>
        <taxon>Sporidiobolaceae</taxon>
        <taxon>Rhodotorula</taxon>
    </lineage>
</organism>
<feature type="compositionally biased region" description="Low complexity" evidence="1">
    <location>
        <begin position="873"/>
        <end position="905"/>
    </location>
</feature>
<evidence type="ECO:0000313" key="2">
    <source>
        <dbReference type="EMBL" id="CDR44213.1"/>
    </source>
</evidence>
<feature type="compositionally biased region" description="Basic and acidic residues" evidence="1">
    <location>
        <begin position="798"/>
        <end position="807"/>
    </location>
</feature>
<dbReference type="EMBL" id="LK052944">
    <property type="protein sequence ID" value="CDR44213.1"/>
    <property type="molecule type" value="Genomic_DNA"/>
</dbReference>
<feature type="compositionally biased region" description="Basic and acidic residues" evidence="1">
    <location>
        <begin position="758"/>
        <end position="771"/>
    </location>
</feature>
<feature type="region of interest" description="Disordered" evidence="1">
    <location>
        <begin position="156"/>
        <end position="208"/>
    </location>
</feature>
<protein>
    <submittedName>
        <fullName evidence="2">RHTO0S09e01266g1_1</fullName>
    </submittedName>
</protein>
<proteinExistence type="predicted"/>
<sequence>MSPKPSAPIQTCDGTLTLVPDRRELELALPLIPNAPGLVSLALSTEFATWLRQRGLSVPRTTWKFQDLQRLRTAMSAQGYDAGVAPFPLVPLPSAFLTAEAAVEQQAALAELDALKIKPTTVLPSRLVQRLHLVALNGRARIDLLNEYGAEIDRVERVEGSDEESESECEEGVRGGRKRKAGAAGATRSGGARSRKRRKGKCRKNATSRTKGVSSLRVVVYSAAVFDRPLLFRDIVVQDDLRLAYPSIDRIPTLRSTVLEHAAARDAGSGLHTPVAKVEMLGPAVWEGMRNRGAALEYSALFASSSAFSSTFGSATPTDLRRFFGRDFASASLLISYELRSLDTFLSTISDQLSSPLSLDATLLLLEILAQSPRALPHSTSPIFSPAPLYPQPDFPDPPPPPARPSPSERRNALADLIRDTRVECEGVQGTPTLTKTTKVLSSRLKSGYAVEPYSDLWPADRFEVKLGMAWIQLQEVEDVLRSWRALGLPEPTEEDSPVLDAFVTLLSSSVLTPPEEAARTSCHAEPPRGPFLGASIENWESLVLGPLLSFLVEGINRVLPVKDRLDSEHVDNASLEEILYALYYPRQSRSLFRRSTGLEERKLWLVDAAFAAEASQIARWTYANRYRFISVYLTCSVLGADKSSIFGDSRSPTIIPISSDPPAHCIWQYSPYLTLLDRLSSLTPSTFAASTPFDFTAAMSTFRGSNDADAGEQQLPVPAVYIERFIASEANLGFHSGVVEVRGHKEIKRLLAESKRSLQGERMRELRDEGQASAAAAQKKQRDDIRKDQAVSLAPKGMERPKRTALADRTNVKGKSRRFGPSSPSPPTSPARPASPTAGIQASTAPEPTPEHPSSPTARLSTSTEEHPPPSSAATSSPVSALTLAPTSSTAMTSTPPSPSSTSADGEPVSDSAREDEAEQLRKEAEAHELSQQLQLRMSEWSAHTGFMFPSFNVRLPLAFILLPAFADYILSSRTSSAMASPASDSPKNASLDTSLDQLSDSQYLSHLATCTVSKAVAVLAFFNSHAPLSTRDYICTAMPASIKPPVAAPLILALGAGLGDLAASPSLPPNLAALRLHLSQIAETLTATGRVTASMSADWAEIVELRELERGRQGKLSQAGETRLKRQAKARACKTAVDTSS</sequence>
<feature type="compositionally biased region" description="Basic and acidic residues" evidence="1">
    <location>
        <begin position="913"/>
        <end position="930"/>
    </location>
</feature>
<accession>A0A061B406</accession>
<dbReference type="AlphaFoldDB" id="A0A061B406"/>
<feature type="compositionally biased region" description="Basic residues" evidence="1">
    <location>
        <begin position="193"/>
        <end position="206"/>
    </location>
</feature>
<feature type="compositionally biased region" description="Pro residues" evidence="1">
    <location>
        <begin position="388"/>
        <end position="405"/>
    </location>
</feature>
<feature type="compositionally biased region" description="Low complexity" evidence="1">
    <location>
        <begin position="832"/>
        <end position="847"/>
    </location>
</feature>
<feature type="region of interest" description="Disordered" evidence="1">
    <location>
        <begin position="376"/>
        <end position="410"/>
    </location>
</feature>
<feature type="compositionally biased region" description="Low complexity" evidence="1">
    <location>
        <begin position="182"/>
        <end position="192"/>
    </location>
</feature>
<name>A0A061B406_RHOTO</name>
<evidence type="ECO:0000256" key="1">
    <source>
        <dbReference type="SAM" id="MobiDB-lite"/>
    </source>
</evidence>
<feature type="compositionally biased region" description="Low complexity" evidence="1">
    <location>
        <begin position="855"/>
        <end position="864"/>
    </location>
</feature>
<feature type="compositionally biased region" description="Basic and acidic residues" evidence="1">
    <location>
        <begin position="781"/>
        <end position="790"/>
    </location>
</feature>